<protein>
    <submittedName>
        <fullName evidence="1">DUF2313 domain-containing protein</fullName>
    </submittedName>
</protein>
<dbReference type="InParanoid" id="A0A3N0V7W6"/>
<evidence type="ECO:0000313" key="1">
    <source>
        <dbReference type="EMBL" id="ROH88674.1"/>
    </source>
</evidence>
<dbReference type="AlphaFoldDB" id="A0A3N0V7W6"/>
<evidence type="ECO:0000313" key="2">
    <source>
        <dbReference type="Proteomes" id="UP000282106"/>
    </source>
</evidence>
<accession>A0A3N0V7W6</accession>
<keyword evidence="2" id="KW-1185">Reference proteome</keyword>
<dbReference type="RefSeq" id="WP_123212296.1">
    <property type="nucleotide sequence ID" value="NZ_RJVO01000006.1"/>
</dbReference>
<sequence>MSTANAFAAQLAALLPRGQLWAGLLGSPLFRNVLQACGDALARVQGDIDRLPVEADPRTTADLLVEWESTVGLPDGCLADGGSIEQRRAAVVSRLVATGGASEDYFLGLAAAYGYTGAISYPALHTWRFETPTEVALINATCNGNCNDALQSYGNEQLECLLNRAKPAHTVLEIAYGV</sequence>
<dbReference type="InterPro" id="IPR018755">
    <property type="entry name" value="Phage_Mu_Gp48"/>
</dbReference>
<organism evidence="1 2">
    <name type="scientific">Stagnimonas aquatica</name>
    <dbReference type="NCBI Taxonomy" id="2689987"/>
    <lineage>
        <taxon>Bacteria</taxon>
        <taxon>Pseudomonadati</taxon>
        <taxon>Pseudomonadota</taxon>
        <taxon>Gammaproteobacteria</taxon>
        <taxon>Nevskiales</taxon>
        <taxon>Nevskiaceae</taxon>
        <taxon>Stagnimonas</taxon>
    </lineage>
</organism>
<name>A0A3N0V7W6_9GAMM</name>
<comment type="caution">
    <text evidence="1">The sequence shown here is derived from an EMBL/GenBank/DDBJ whole genome shotgun (WGS) entry which is preliminary data.</text>
</comment>
<dbReference type="Proteomes" id="UP000282106">
    <property type="component" value="Unassembled WGS sequence"/>
</dbReference>
<dbReference type="EMBL" id="RJVO01000006">
    <property type="protein sequence ID" value="ROH88674.1"/>
    <property type="molecule type" value="Genomic_DNA"/>
</dbReference>
<proteinExistence type="predicted"/>
<reference evidence="1 2" key="1">
    <citation type="submission" date="2018-10" db="EMBL/GenBank/DDBJ databases">
        <authorList>
            <person name="Chen W.-M."/>
        </authorList>
    </citation>
    <scope>NUCLEOTIDE SEQUENCE [LARGE SCALE GENOMIC DNA]</scope>
    <source>
        <strain evidence="1 2">THS-13</strain>
    </source>
</reference>
<dbReference type="FunCoup" id="A0A3N0V7W6">
    <property type="interactions" value="4"/>
</dbReference>
<dbReference type="Pfam" id="PF10076">
    <property type="entry name" value="Phage_Mu_Gp48"/>
    <property type="match status" value="1"/>
</dbReference>
<gene>
    <name evidence="1" type="ORF">ED208_12710</name>
</gene>